<accession>A0AA86SQ82</accession>
<evidence type="ECO:0000256" key="1">
    <source>
        <dbReference type="SAM" id="MobiDB-lite"/>
    </source>
</evidence>
<evidence type="ECO:0000313" key="3">
    <source>
        <dbReference type="Proteomes" id="UP001189624"/>
    </source>
</evidence>
<proteinExistence type="predicted"/>
<organism evidence="2 3">
    <name type="scientific">Sphenostylis stenocarpa</name>
    <dbReference type="NCBI Taxonomy" id="92480"/>
    <lineage>
        <taxon>Eukaryota</taxon>
        <taxon>Viridiplantae</taxon>
        <taxon>Streptophyta</taxon>
        <taxon>Embryophyta</taxon>
        <taxon>Tracheophyta</taxon>
        <taxon>Spermatophyta</taxon>
        <taxon>Magnoliopsida</taxon>
        <taxon>eudicotyledons</taxon>
        <taxon>Gunneridae</taxon>
        <taxon>Pentapetalae</taxon>
        <taxon>rosids</taxon>
        <taxon>fabids</taxon>
        <taxon>Fabales</taxon>
        <taxon>Fabaceae</taxon>
        <taxon>Papilionoideae</taxon>
        <taxon>50 kb inversion clade</taxon>
        <taxon>NPAAA clade</taxon>
        <taxon>indigoferoid/millettioid clade</taxon>
        <taxon>Phaseoleae</taxon>
        <taxon>Sphenostylis</taxon>
    </lineage>
</organism>
<sequence length="60" mass="6282">MTPSSYDNTGPVADVKHDGGMGQIASGKFTSSWGLLKLEHNAALKAMLHLSSMHGAPSSR</sequence>
<dbReference type="AlphaFoldDB" id="A0AA86SQ82"/>
<dbReference type="Proteomes" id="UP001189624">
    <property type="component" value="Chromosome 6"/>
</dbReference>
<name>A0AA86SQ82_9FABA</name>
<reference evidence="2" key="1">
    <citation type="submission" date="2023-10" db="EMBL/GenBank/DDBJ databases">
        <authorList>
            <person name="Domelevo Entfellner J.-B."/>
        </authorList>
    </citation>
    <scope>NUCLEOTIDE SEQUENCE</scope>
</reference>
<dbReference type="EMBL" id="OY731403">
    <property type="protein sequence ID" value="CAJ1964966.1"/>
    <property type="molecule type" value="Genomic_DNA"/>
</dbReference>
<keyword evidence="3" id="KW-1185">Reference proteome</keyword>
<evidence type="ECO:0000313" key="2">
    <source>
        <dbReference type="EMBL" id="CAJ1964966.1"/>
    </source>
</evidence>
<gene>
    <name evidence="2" type="ORF">AYBTSS11_LOCUS20595</name>
</gene>
<feature type="region of interest" description="Disordered" evidence="1">
    <location>
        <begin position="1"/>
        <end position="20"/>
    </location>
</feature>
<protein>
    <submittedName>
        <fullName evidence="2">Uncharacterized protein</fullName>
    </submittedName>
</protein>
<dbReference type="Gramene" id="rna-AYBTSS11_LOCUS20595">
    <property type="protein sequence ID" value="CAJ1964966.1"/>
    <property type="gene ID" value="gene-AYBTSS11_LOCUS20595"/>
</dbReference>